<evidence type="ECO:0000313" key="3">
    <source>
        <dbReference type="Proteomes" id="UP001064489"/>
    </source>
</evidence>
<keyword evidence="3" id="KW-1185">Reference proteome</keyword>
<protein>
    <submittedName>
        <fullName evidence="2">Uncharacterized protein</fullName>
    </submittedName>
</protein>
<name>A0AAD5JMM7_ACENE</name>
<dbReference type="Proteomes" id="UP001064489">
    <property type="component" value="Chromosome 1"/>
</dbReference>
<reference evidence="2" key="2">
    <citation type="submission" date="2023-02" db="EMBL/GenBank/DDBJ databases">
        <authorList>
            <person name="Swenson N.G."/>
            <person name="Wegrzyn J.L."/>
            <person name="Mcevoy S.L."/>
        </authorList>
    </citation>
    <scope>NUCLEOTIDE SEQUENCE</scope>
    <source>
        <strain evidence="2">91603</strain>
        <tissue evidence="2">Leaf</tissue>
    </source>
</reference>
<accession>A0AAD5JMM7</accession>
<dbReference type="AlphaFoldDB" id="A0AAD5JMM7"/>
<evidence type="ECO:0000256" key="1">
    <source>
        <dbReference type="SAM" id="MobiDB-lite"/>
    </source>
</evidence>
<feature type="region of interest" description="Disordered" evidence="1">
    <location>
        <begin position="59"/>
        <end position="79"/>
    </location>
</feature>
<organism evidence="2 3">
    <name type="scientific">Acer negundo</name>
    <name type="common">Box elder</name>
    <dbReference type="NCBI Taxonomy" id="4023"/>
    <lineage>
        <taxon>Eukaryota</taxon>
        <taxon>Viridiplantae</taxon>
        <taxon>Streptophyta</taxon>
        <taxon>Embryophyta</taxon>
        <taxon>Tracheophyta</taxon>
        <taxon>Spermatophyta</taxon>
        <taxon>Magnoliopsida</taxon>
        <taxon>eudicotyledons</taxon>
        <taxon>Gunneridae</taxon>
        <taxon>Pentapetalae</taxon>
        <taxon>rosids</taxon>
        <taxon>malvids</taxon>
        <taxon>Sapindales</taxon>
        <taxon>Sapindaceae</taxon>
        <taxon>Hippocastanoideae</taxon>
        <taxon>Acereae</taxon>
        <taxon>Acer</taxon>
    </lineage>
</organism>
<dbReference type="EMBL" id="JAJSOW010000003">
    <property type="protein sequence ID" value="KAI9195961.1"/>
    <property type="molecule type" value="Genomic_DNA"/>
</dbReference>
<proteinExistence type="predicted"/>
<gene>
    <name evidence="2" type="ORF">LWI28_019759</name>
</gene>
<evidence type="ECO:0000313" key="2">
    <source>
        <dbReference type="EMBL" id="KAI9195961.1"/>
    </source>
</evidence>
<reference evidence="2" key="1">
    <citation type="journal article" date="2022" name="Plant J.">
        <title>Strategies of tolerance reflected in two North American maple genomes.</title>
        <authorList>
            <person name="McEvoy S.L."/>
            <person name="Sezen U.U."/>
            <person name="Trouern-Trend A."/>
            <person name="McMahon S.M."/>
            <person name="Schaberg P.G."/>
            <person name="Yang J."/>
            <person name="Wegrzyn J.L."/>
            <person name="Swenson N.G."/>
        </authorList>
    </citation>
    <scope>NUCLEOTIDE SEQUENCE</scope>
    <source>
        <strain evidence="2">91603</strain>
    </source>
</reference>
<comment type="caution">
    <text evidence="2">The sequence shown here is derived from an EMBL/GenBank/DDBJ whole genome shotgun (WGS) entry which is preliminary data.</text>
</comment>
<feature type="region of interest" description="Disordered" evidence="1">
    <location>
        <begin position="98"/>
        <end position="135"/>
    </location>
</feature>
<feature type="compositionally biased region" description="Polar residues" evidence="1">
    <location>
        <begin position="99"/>
        <end position="117"/>
    </location>
</feature>
<sequence length="135" mass="14520">MKVGDTLCKKSTTSNQNNDKVCEEDCDGEFLFEQVKKSDVQADATGNYTVTEADAVTKSHGLASKSDVDKHSSDPQADALADSKMVECCRLYAEPWEQASLSDSLQPNNSSATTGGSEENPADFHIQAQATEVHS</sequence>